<evidence type="ECO:0000313" key="3">
    <source>
        <dbReference type="Proteomes" id="UP000827092"/>
    </source>
</evidence>
<name>A0AAV6UUH8_9ARAC</name>
<protein>
    <submittedName>
        <fullName evidence="2">Uncharacterized protein</fullName>
    </submittedName>
</protein>
<keyword evidence="3" id="KW-1185">Reference proteome</keyword>
<accession>A0AAV6UUH8</accession>
<evidence type="ECO:0000256" key="1">
    <source>
        <dbReference type="SAM" id="MobiDB-lite"/>
    </source>
</evidence>
<evidence type="ECO:0000313" key="2">
    <source>
        <dbReference type="EMBL" id="KAG8187423.1"/>
    </source>
</evidence>
<dbReference type="EMBL" id="JAFNEN010000272">
    <property type="protein sequence ID" value="KAG8187423.1"/>
    <property type="molecule type" value="Genomic_DNA"/>
</dbReference>
<feature type="region of interest" description="Disordered" evidence="1">
    <location>
        <begin position="102"/>
        <end position="129"/>
    </location>
</feature>
<organism evidence="2 3">
    <name type="scientific">Oedothorax gibbosus</name>
    <dbReference type="NCBI Taxonomy" id="931172"/>
    <lineage>
        <taxon>Eukaryota</taxon>
        <taxon>Metazoa</taxon>
        <taxon>Ecdysozoa</taxon>
        <taxon>Arthropoda</taxon>
        <taxon>Chelicerata</taxon>
        <taxon>Arachnida</taxon>
        <taxon>Araneae</taxon>
        <taxon>Araneomorphae</taxon>
        <taxon>Entelegynae</taxon>
        <taxon>Araneoidea</taxon>
        <taxon>Linyphiidae</taxon>
        <taxon>Erigoninae</taxon>
        <taxon>Oedothorax</taxon>
    </lineage>
</organism>
<comment type="caution">
    <text evidence="2">The sequence shown here is derived from an EMBL/GenBank/DDBJ whole genome shotgun (WGS) entry which is preliminary data.</text>
</comment>
<proteinExistence type="predicted"/>
<feature type="compositionally biased region" description="Pro residues" evidence="1">
    <location>
        <begin position="114"/>
        <end position="129"/>
    </location>
</feature>
<gene>
    <name evidence="2" type="ORF">JTE90_009498</name>
</gene>
<dbReference type="PANTHER" id="PTHR38681:SF1">
    <property type="entry name" value="RETROVIRUS-RELATED POL POLYPROTEIN FROM TRANSPOSON 412-LIKE PROTEIN"/>
    <property type="match status" value="1"/>
</dbReference>
<sequence length="129" mass="14183">MQSPNHQTSYNTFESICRSCLPDQPLHTPFVHAAFMATAPMSSCEETALRNHSSPPYDGPFKVLDRTDKTFTLDINTKRSVININRLKPAFIIAKEMDVSRSSATSSALKTPNVPSPVPGVPPRSPNMP</sequence>
<reference evidence="2 3" key="1">
    <citation type="journal article" date="2022" name="Nat. Ecol. Evol.">
        <title>A masculinizing supergene underlies an exaggerated male reproductive morph in a spider.</title>
        <authorList>
            <person name="Hendrickx F."/>
            <person name="De Corte Z."/>
            <person name="Sonet G."/>
            <person name="Van Belleghem S.M."/>
            <person name="Kostlbacher S."/>
            <person name="Vangestel C."/>
        </authorList>
    </citation>
    <scope>NUCLEOTIDE SEQUENCE [LARGE SCALE GENOMIC DNA]</scope>
    <source>
        <strain evidence="2">W744_W776</strain>
    </source>
</reference>
<dbReference type="Proteomes" id="UP000827092">
    <property type="component" value="Unassembled WGS sequence"/>
</dbReference>
<dbReference type="PANTHER" id="PTHR38681">
    <property type="entry name" value="RETROVIRUS-RELATED POL POLYPROTEIN FROM TRANSPOSON 412-LIKE PROTEIN-RELATED"/>
    <property type="match status" value="1"/>
</dbReference>
<dbReference type="AlphaFoldDB" id="A0AAV6UUH8"/>